<dbReference type="GO" id="GO:0006397">
    <property type="term" value="P:mRNA processing"/>
    <property type="evidence" value="ECO:0007669"/>
    <property type="project" value="UniProtKB-KW"/>
</dbReference>
<feature type="compositionally biased region" description="Low complexity" evidence="7">
    <location>
        <begin position="125"/>
        <end position="140"/>
    </location>
</feature>
<dbReference type="GO" id="GO:0000381">
    <property type="term" value="P:regulation of alternative mRNA splicing, via spliceosome"/>
    <property type="evidence" value="ECO:0007669"/>
    <property type="project" value="InterPro"/>
</dbReference>
<dbReference type="Pfam" id="PF17098">
    <property type="entry name" value="Wtap"/>
    <property type="match status" value="1"/>
</dbReference>
<organism evidence="8 9">
    <name type="scientific">Acaulospora morrowiae</name>
    <dbReference type="NCBI Taxonomy" id="94023"/>
    <lineage>
        <taxon>Eukaryota</taxon>
        <taxon>Fungi</taxon>
        <taxon>Fungi incertae sedis</taxon>
        <taxon>Mucoromycota</taxon>
        <taxon>Glomeromycotina</taxon>
        <taxon>Glomeromycetes</taxon>
        <taxon>Diversisporales</taxon>
        <taxon>Acaulosporaceae</taxon>
        <taxon>Acaulospora</taxon>
    </lineage>
</organism>
<accession>A0A9N9BUG0</accession>
<gene>
    <name evidence="8" type="ORF">AMORRO_LOCUS6875</name>
</gene>
<evidence type="ECO:0000256" key="7">
    <source>
        <dbReference type="SAM" id="MobiDB-lite"/>
    </source>
</evidence>
<comment type="similarity">
    <text evidence="2">Belongs to the fl(2)d family.</text>
</comment>
<protein>
    <submittedName>
        <fullName evidence="8">5794_t:CDS:1</fullName>
    </submittedName>
</protein>
<comment type="caution">
    <text evidence="8">The sequence shown here is derived from an EMBL/GenBank/DDBJ whole genome shotgun (WGS) entry which is preliminary data.</text>
</comment>
<keyword evidence="4" id="KW-0508">mRNA splicing</keyword>
<dbReference type="OrthoDB" id="3366661at2759"/>
<keyword evidence="6" id="KW-0175">Coiled coil</keyword>
<evidence type="ECO:0000256" key="5">
    <source>
        <dbReference type="ARBA" id="ARBA00023242"/>
    </source>
</evidence>
<feature type="region of interest" description="Disordered" evidence="7">
    <location>
        <begin position="1"/>
        <end position="152"/>
    </location>
</feature>
<feature type="compositionally biased region" description="Polar residues" evidence="7">
    <location>
        <begin position="141"/>
        <end position="152"/>
    </location>
</feature>
<dbReference type="InterPro" id="IPR033757">
    <property type="entry name" value="WTAP"/>
</dbReference>
<keyword evidence="9" id="KW-1185">Reference proteome</keyword>
<keyword evidence="5" id="KW-0539">Nucleus</keyword>
<feature type="compositionally biased region" description="Polar residues" evidence="7">
    <location>
        <begin position="102"/>
        <end position="124"/>
    </location>
</feature>
<dbReference type="AlphaFoldDB" id="A0A9N9BUG0"/>
<feature type="compositionally biased region" description="Polar residues" evidence="7">
    <location>
        <begin position="47"/>
        <end position="66"/>
    </location>
</feature>
<name>A0A9N9BUG0_9GLOM</name>
<feature type="compositionally biased region" description="Polar residues" evidence="7">
    <location>
        <begin position="79"/>
        <end position="93"/>
    </location>
</feature>
<reference evidence="8" key="1">
    <citation type="submission" date="2021-06" db="EMBL/GenBank/DDBJ databases">
        <authorList>
            <person name="Kallberg Y."/>
            <person name="Tangrot J."/>
            <person name="Rosling A."/>
        </authorList>
    </citation>
    <scope>NUCLEOTIDE SEQUENCE</scope>
    <source>
        <strain evidence="8">CL551</strain>
    </source>
</reference>
<keyword evidence="3" id="KW-0507">mRNA processing</keyword>
<feature type="compositionally biased region" description="Basic and acidic residues" evidence="7">
    <location>
        <begin position="333"/>
        <end position="342"/>
    </location>
</feature>
<dbReference type="GO" id="GO:0008380">
    <property type="term" value="P:RNA splicing"/>
    <property type="evidence" value="ECO:0007669"/>
    <property type="project" value="UniProtKB-KW"/>
</dbReference>
<evidence type="ECO:0000313" key="8">
    <source>
        <dbReference type="EMBL" id="CAG8580210.1"/>
    </source>
</evidence>
<evidence type="ECO:0000256" key="1">
    <source>
        <dbReference type="ARBA" id="ARBA00004123"/>
    </source>
</evidence>
<dbReference type="PANTHER" id="PTHR15217:SF0">
    <property type="entry name" value="PRE-MRNA-SPLICING REGULATOR WTAP"/>
    <property type="match status" value="1"/>
</dbReference>
<evidence type="ECO:0000313" key="9">
    <source>
        <dbReference type="Proteomes" id="UP000789342"/>
    </source>
</evidence>
<feature type="region of interest" description="Disordered" evidence="7">
    <location>
        <begin position="333"/>
        <end position="362"/>
    </location>
</feature>
<sequence length="362" mass="40343">MSASASPPKKRRLSTSPADERRVSINEPPKKIKQENSNGSGNSGNSVKSESFSPKMMSLTTQQSKASGPIVRALGATHPLNQNSTSSIPTFSSDVDKEKESASTVQSLISSIKGKGSNNNQAHLQSSSTSSSHQSQTQSQIPETQLSQQSPQELQIRLTKKEEEIQNLLATIIKFTLLGELHNLSQTLTPDFTFDQSLRKKFLDPAINALFRAMKKESEEKEKTIENLQRELTGVSFTPNSITGKKLVTKLKALQDENEELGRQLRQGRVEQYEVEIAMQRKLINELRHGLEDYENQSIAFDSEIERLQDLIFQLQSKLKHYEKKFGPLVSANKEHATEDTSKSVITTGEETEPIDVSSKET</sequence>
<evidence type="ECO:0000256" key="6">
    <source>
        <dbReference type="SAM" id="Coils"/>
    </source>
</evidence>
<dbReference type="GO" id="GO:0005634">
    <property type="term" value="C:nucleus"/>
    <property type="evidence" value="ECO:0007669"/>
    <property type="project" value="UniProtKB-SubCell"/>
</dbReference>
<feature type="coiled-coil region" evidence="6">
    <location>
        <begin position="211"/>
        <end position="325"/>
    </location>
</feature>
<feature type="compositionally biased region" description="Low complexity" evidence="7">
    <location>
        <begin position="36"/>
        <end position="46"/>
    </location>
</feature>
<evidence type="ECO:0000256" key="2">
    <source>
        <dbReference type="ARBA" id="ARBA00010313"/>
    </source>
</evidence>
<feature type="compositionally biased region" description="Basic and acidic residues" evidence="7">
    <location>
        <begin position="18"/>
        <end position="34"/>
    </location>
</feature>
<evidence type="ECO:0000256" key="4">
    <source>
        <dbReference type="ARBA" id="ARBA00023187"/>
    </source>
</evidence>
<dbReference type="PANTHER" id="PTHR15217">
    <property type="entry name" value="WILMS' TUMOR 1-ASSOCIATING PROTEIN"/>
    <property type="match status" value="1"/>
</dbReference>
<dbReference type="EMBL" id="CAJVPV010004842">
    <property type="protein sequence ID" value="CAG8580210.1"/>
    <property type="molecule type" value="Genomic_DNA"/>
</dbReference>
<dbReference type="Proteomes" id="UP000789342">
    <property type="component" value="Unassembled WGS sequence"/>
</dbReference>
<proteinExistence type="inferred from homology"/>
<evidence type="ECO:0000256" key="3">
    <source>
        <dbReference type="ARBA" id="ARBA00022664"/>
    </source>
</evidence>
<dbReference type="GO" id="GO:0016556">
    <property type="term" value="P:mRNA modification"/>
    <property type="evidence" value="ECO:0007669"/>
    <property type="project" value="InterPro"/>
</dbReference>
<comment type="subcellular location">
    <subcellularLocation>
        <location evidence="1">Nucleus</location>
    </subcellularLocation>
</comment>